<evidence type="ECO:0000256" key="4">
    <source>
        <dbReference type="SAM" id="MobiDB-lite"/>
    </source>
</evidence>
<keyword evidence="2" id="KW-0479">Metal-binding</keyword>
<evidence type="ECO:0000259" key="6">
    <source>
        <dbReference type="PROSITE" id="PS51352"/>
    </source>
</evidence>
<reference evidence="7" key="1">
    <citation type="submission" date="2021-01" db="EMBL/GenBank/DDBJ databases">
        <authorList>
            <person name="Corre E."/>
            <person name="Pelletier E."/>
            <person name="Niang G."/>
            <person name="Scheremetjew M."/>
            <person name="Finn R."/>
            <person name="Kale V."/>
            <person name="Holt S."/>
            <person name="Cochrane G."/>
            <person name="Meng A."/>
            <person name="Brown T."/>
            <person name="Cohen L."/>
        </authorList>
    </citation>
    <scope>NUCLEOTIDE SEQUENCE</scope>
    <source>
        <strain evidence="7">10249 10 AB</strain>
    </source>
</reference>
<dbReference type="Gene3D" id="1.20.58.2190">
    <property type="match status" value="1"/>
</dbReference>
<feature type="compositionally biased region" description="Polar residues" evidence="4">
    <location>
        <begin position="125"/>
        <end position="143"/>
    </location>
</feature>
<dbReference type="GO" id="GO:0046872">
    <property type="term" value="F:metal ion binding"/>
    <property type="evidence" value="ECO:0007669"/>
    <property type="project" value="UniProtKB-KW"/>
</dbReference>
<dbReference type="GO" id="GO:0000224">
    <property type="term" value="F:peptide-N4-(N-acetyl-beta-glucosaminyl)asparagine amidase activity"/>
    <property type="evidence" value="ECO:0007669"/>
    <property type="project" value="TreeGrafter"/>
</dbReference>
<dbReference type="AlphaFoldDB" id="A0A7S4ER43"/>
<feature type="region of interest" description="Disordered" evidence="4">
    <location>
        <begin position="563"/>
        <end position="582"/>
    </location>
</feature>
<feature type="compositionally biased region" description="Basic residues" evidence="4">
    <location>
        <begin position="163"/>
        <end position="175"/>
    </location>
</feature>
<dbReference type="InterPro" id="IPR002931">
    <property type="entry name" value="Transglutaminase-like"/>
</dbReference>
<protein>
    <recommendedName>
        <fullName evidence="6">Thioredoxin domain-containing protein</fullName>
    </recommendedName>
</protein>
<dbReference type="SUPFAM" id="SSF54001">
    <property type="entry name" value="Cysteine proteinases"/>
    <property type="match status" value="1"/>
</dbReference>
<sequence length="1275" mass="142933">MKQKNLFVSRSTTREIRASEAEHFVGLSNGRRVTVFGKFGSSRFASVSNGVSLVKLSRLLILFFVLISTTCCTTTTSLSPLGLYKVGIGASNLIENIIGSNRARSKTVGTEHESSSTGTTTGSTNRIINQSRSRTSSSVNIRSNNTGKNKNKKKIYNNNNITNKKKRRDKNKNSTKRSNSVNKKKTTKEKKNILATVKQHAGKKKKVLGGNKVPPGDSNSKNNDDDNMLRIPGISGDDQKFLDRIQASAQTVRSWEADEELLKECRSQIPWKDLIDDYDSVENNKESKYSKTDVDRFLRTRSGVSGADSNALFLQRLCRWFPTFMTWVNAPPCEVCGCKDTEMKTVRGPETEEEYEGLAKRVEVYYCPECKANTTTFPRYNRAGKLLETRRGRCGEYANLFGLFCRSVGFETRMVLDWSDHLWTEVRLGDSWVMADGCEGVIDKPSMYEHGWSKDGLSYMIGIGHDHVVDATPRYTRQFMMTDFQTRRREYTTSEEIGESMLQKFNEHMRTNPVMLSKLRVAELMRRQKLEDAELQQYKQATEWTDQEKYGTGRISGSLAWKQSRQEDGSNQGQSTKSNSTTILDREVAGFPVEAFMPTRLENGKVSFRLRASPSSRHDGIVVSDTPCAVGVTNSVSVVVVDDSNESFGCILQSKSFLDWSRIVEFLDHLPAGRIVLMNGKIEIGNETRAKDFYREVKITRLGGWNGDEVAKKGVLFAGQIDTHPDWTFCAPLEHSNENSKIHNGYEFEIELENSQDGSDGEITGPRLRTERSSIPQRIAGRLPEAFMPLTQQQNAATEKEKREAYLKFAKLHCGRYCGYTTKKNSPIYLLDSTAYPLQRVESIAANVLGNDDTWNTFLELPEPLVPSSDWGIDDTPPSDQSSRPSYDVPLDSDFFRSSLGPNLLSNVNLKADTADVLSNARLIVLYFSAHWCGPCRSFTPMLSEMYDHLSRKYRTHGLEIVFVSSDRDQQSFNQYYQTMPWKAIPFDQLEFVKQSLNVTYGVQGIPSLVVLDAVSGQVVVSPSESRQEVVTACRGGDLRIEAMFQSWLGRTPVATKELLSMIELSVRDIETIADDEKGKDPDKNPYLKRTVDGSKRDDHQEISIRFTAEFEKLVIAGHDPNTAAATALTTVSKIPVEDLVTTISPGSLDGKAAYVGGSRPRKSQDNVDHALAYALDLNSASTVSEVLSIGLKYLQNSMKTPWEPKYRRFKLSNKVADKVTRIEGGLRLLQSLGFEVIGTYRDFEASIPVAANLTVMDAKISKLMEDLKTSSSSK</sequence>
<name>A0A7S4ER43_9STRA</name>
<proteinExistence type="inferred from homology"/>
<dbReference type="Gene3D" id="3.40.30.10">
    <property type="entry name" value="Glutaredoxin"/>
    <property type="match status" value="1"/>
</dbReference>
<feature type="region of interest" description="Disordered" evidence="4">
    <location>
        <begin position="103"/>
        <end position="233"/>
    </location>
</feature>
<comment type="similarity">
    <text evidence="1">Belongs to the transglutaminase-like superfamily. PNGase family.</text>
</comment>
<evidence type="ECO:0000313" key="7">
    <source>
        <dbReference type="EMBL" id="CAE0729599.1"/>
    </source>
</evidence>
<dbReference type="Pfam" id="PF01841">
    <property type="entry name" value="Transglut_core"/>
    <property type="match status" value="1"/>
</dbReference>
<dbReference type="PROSITE" id="PS00194">
    <property type="entry name" value="THIOREDOXIN_1"/>
    <property type="match status" value="1"/>
</dbReference>
<keyword evidence="5" id="KW-0812">Transmembrane</keyword>
<keyword evidence="5" id="KW-0472">Membrane</keyword>
<dbReference type="CDD" id="cd09212">
    <property type="entry name" value="PUB"/>
    <property type="match status" value="1"/>
</dbReference>
<dbReference type="SUPFAM" id="SSF143503">
    <property type="entry name" value="PUG domain-like"/>
    <property type="match status" value="1"/>
</dbReference>
<dbReference type="GO" id="GO:0005829">
    <property type="term" value="C:cytosol"/>
    <property type="evidence" value="ECO:0007669"/>
    <property type="project" value="TreeGrafter"/>
</dbReference>
<dbReference type="PROSITE" id="PS51352">
    <property type="entry name" value="THIOREDOXIN_2"/>
    <property type="match status" value="1"/>
</dbReference>
<dbReference type="SUPFAM" id="SSF52833">
    <property type="entry name" value="Thioredoxin-like"/>
    <property type="match status" value="1"/>
</dbReference>
<dbReference type="InterPro" id="IPR050883">
    <property type="entry name" value="PNGase"/>
</dbReference>
<evidence type="ECO:0000256" key="1">
    <source>
        <dbReference type="ARBA" id="ARBA00009390"/>
    </source>
</evidence>
<dbReference type="Gene3D" id="2.20.25.10">
    <property type="match status" value="1"/>
</dbReference>
<dbReference type="GO" id="GO:0006516">
    <property type="term" value="P:glycoprotein catabolic process"/>
    <property type="evidence" value="ECO:0007669"/>
    <property type="project" value="TreeGrafter"/>
</dbReference>
<feature type="compositionally biased region" description="Polar residues" evidence="4">
    <location>
        <begin position="569"/>
        <end position="582"/>
    </location>
</feature>
<accession>A0A7S4ER43</accession>
<feature type="compositionally biased region" description="Low complexity" evidence="4">
    <location>
        <begin position="115"/>
        <end position="124"/>
    </location>
</feature>
<dbReference type="Gene3D" id="3.10.620.30">
    <property type="match status" value="1"/>
</dbReference>
<evidence type="ECO:0000256" key="5">
    <source>
        <dbReference type="SAM" id="Phobius"/>
    </source>
</evidence>
<dbReference type="Pfam" id="PF13905">
    <property type="entry name" value="Thioredoxin_8"/>
    <property type="match status" value="1"/>
</dbReference>
<dbReference type="EMBL" id="HBIX01034268">
    <property type="protein sequence ID" value="CAE0729599.1"/>
    <property type="molecule type" value="Transcribed_RNA"/>
</dbReference>
<dbReference type="GO" id="GO:0005634">
    <property type="term" value="C:nucleus"/>
    <property type="evidence" value="ECO:0007669"/>
    <property type="project" value="TreeGrafter"/>
</dbReference>
<dbReference type="PANTHER" id="PTHR12143">
    <property type="entry name" value="PEPTIDE N-GLYCANASE PNGASE -RELATED"/>
    <property type="match status" value="1"/>
</dbReference>
<feature type="domain" description="Thioredoxin" evidence="6">
    <location>
        <begin position="889"/>
        <end position="1036"/>
    </location>
</feature>
<dbReference type="InterPro" id="IPR038765">
    <property type="entry name" value="Papain-like_cys_pep_sf"/>
</dbReference>
<dbReference type="PANTHER" id="PTHR12143:SF19">
    <property type="entry name" value="PEPTIDE-N(4)-(N-ACETYL-BETA-GLUCOSAMINYL)ASPARAGINE AMIDASE"/>
    <property type="match status" value="1"/>
</dbReference>
<dbReference type="InterPro" id="IPR036249">
    <property type="entry name" value="Thioredoxin-like_sf"/>
</dbReference>
<feature type="transmembrane region" description="Helical" evidence="5">
    <location>
        <begin position="59"/>
        <end position="84"/>
    </location>
</feature>
<dbReference type="InterPro" id="IPR036339">
    <property type="entry name" value="PUB-like_dom_sf"/>
</dbReference>
<dbReference type="InterPro" id="IPR013766">
    <property type="entry name" value="Thioredoxin_domain"/>
</dbReference>
<dbReference type="SMART" id="SM00460">
    <property type="entry name" value="TGc"/>
    <property type="match status" value="1"/>
</dbReference>
<evidence type="ECO:0000256" key="3">
    <source>
        <dbReference type="ARBA" id="ARBA00022833"/>
    </source>
</evidence>
<keyword evidence="3" id="KW-0862">Zinc</keyword>
<organism evidence="7">
    <name type="scientific">Pseudo-nitzschia australis</name>
    <dbReference type="NCBI Taxonomy" id="44445"/>
    <lineage>
        <taxon>Eukaryota</taxon>
        <taxon>Sar</taxon>
        <taxon>Stramenopiles</taxon>
        <taxon>Ochrophyta</taxon>
        <taxon>Bacillariophyta</taxon>
        <taxon>Bacillariophyceae</taxon>
        <taxon>Bacillariophycidae</taxon>
        <taxon>Bacillariales</taxon>
        <taxon>Bacillariaceae</taxon>
        <taxon>Pseudo-nitzschia</taxon>
    </lineage>
</organism>
<gene>
    <name evidence="7" type="ORF">PAUS00366_LOCUS22384</name>
</gene>
<evidence type="ECO:0000256" key="2">
    <source>
        <dbReference type="ARBA" id="ARBA00022723"/>
    </source>
</evidence>
<dbReference type="InterPro" id="IPR012336">
    <property type="entry name" value="Thioredoxin-like_fold"/>
</dbReference>
<feature type="compositionally biased region" description="Low complexity" evidence="4">
    <location>
        <begin position="208"/>
        <end position="221"/>
    </location>
</feature>
<keyword evidence="5" id="KW-1133">Transmembrane helix</keyword>
<dbReference type="InterPro" id="IPR017937">
    <property type="entry name" value="Thioredoxin_CS"/>
</dbReference>